<comment type="caution">
    <text evidence="1">The sequence shown here is derived from an EMBL/GenBank/DDBJ whole genome shotgun (WGS) entry which is preliminary data.</text>
</comment>
<name>A0ABQ5TJ98_9BACI</name>
<organism evidence="1 2">
    <name type="scientific">Oceanobacillus kimchii</name>
    <dbReference type="NCBI Taxonomy" id="746691"/>
    <lineage>
        <taxon>Bacteria</taxon>
        <taxon>Bacillati</taxon>
        <taxon>Bacillota</taxon>
        <taxon>Bacilli</taxon>
        <taxon>Bacillales</taxon>
        <taxon>Bacillaceae</taxon>
        <taxon>Oceanobacillus</taxon>
    </lineage>
</organism>
<protein>
    <submittedName>
        <fullName evidence="1">Uncharacterized protein</fullName>
    </submittedName>
</protein>
<evidence type="ECO:0000313" key="1">
    <source>
        <dbReference type="EMBL" id="GLO66227.1"/>
    </source>
</evidence>
<reference evidence="1 2" key="1">
    <citation type="submission" date="2023-02" db="EMBL/GenBank/DDBJ databases">
        <title>Oceanobacillus kimchii IFOP_LL358 isolated form Alexandrium catenella lab strain.</title>
        <authorList>
            <person name="Gajardo G."/>
            <person name="Ueki S."/>
            <person name="Maruyama F."/>
        </authorList>
    </citation>
    <scope>NUCLEOTIDE SEQUENCE [LARGE SCALE GENOMIC DNA]</scope>
    <source>
        <strain evidence="1 2">IFOP_LL358</strain>
    </source>
</reference>
<sequence>MGRLKFELWKDDWCKKERGLMATFTDGKGRSSTHWFSSPSTSINHACIMYLGDKFGNVRTERHAEFIRKEYAEQIKSFPEYS</sequence>
<keyword evidence="2" id="KW-1185">Reference proteome</keyword>
<proteinExistence type="predicted"/>
<dbReference type="RefSeq" id="WP_317958103.1">
    <property type="nucleotide sequence ID" value="NZ_BSKO01000001.1"/>
</dbReference>
<evidence type="ECO:0000313" key="2">
    <source>
        <dbReference type="Proteomes" id="UP001275436"/>
    </source>
</evidence>
<accession>A0ABQ5TJ98</accession>
<dbReference type="Proteomes" id="UP001275436">
    <property type="component" value="Unassembled WGS sequence"/>
</dbReference>
<dbReference type="EMBL" id="BSKO01000001">
    <property type="protein sequence ID" value="GLO66227.1"/>
    <property type="molecule type" value="Genomic_DNA"/>
</dbReference>
<gene>
    <name evidence="1" type="ORF">MACH08_20110</name>
</gene>